<comment type="pathway">
    <text evidence="1">Carbohydrate metabolism; tricarboxylic acid cycle; isocitrate from oxaloacetate: step 1/2.</text>
</comment>
<evidence type="ECO:0000313" key="7">
    <source>
        <dbReference type="EMBL" id="GAK45003.1"/>
    </source>
</evidence>
<organism evidence="7 8">
    <name type="scientific">Tepidicaulis marinus</name>
    <dbReference type="NCBI Taxonomy" id="1333998"/>
    <lineage>
        <taxon>Bacteria</taxon>
        <taxon>Pseudomonadati</taxon>
        <taxon>Pseudomonadota</taxon>
        <taxon>Alphaproteobacteria</taxon>
        <taxon>Hyphomicrobiales</taxon>
        <taxon>Parvibaculaceae</taxon>
        <taxon>Tepidicaulis</taxon>
    </lineage>
</organism>
<dbReference type="EC" id="2.3.3.16" evidence="3"/>
<evidence type="ECO:0000259" key="6">
    <source>
        <dbReference type="Pfam" id="PF12728"/>
    </source>
</evidence>
<dbReference type="Pfam" id="PF00285">
    <property type="entry name" value="Citrate_synt"/>
    <property type="match status" value="1"/>
</dbReference>
<dbReference type="RefSeq" id="WP_045445231.1">
    <property type="nucleotide sequence ID" value="NZ_BBIO01000006.1"/>
</dbReference>
<comment type="similarity">
    <text evidence="2 5">Belongs to the citrate synthase family.</text>
</comment>
<evidence type="ECO:0000256" key="2">
    <source>
        <dbReference type="ARBA" id="ARBA00010566"/>
    </source>
</evidence>
<dbReference type="InterPro" id="IPR002020">
    <property type="entry name" value="Citrate_synthase"/>
</dbReference>
<dbReference type="Proteomes" id="UP000028702">
    <property type="component" value="Unassembled WGS sequence"/>
</dbReference>
<dbReference type="InterPro" id="IPR019810">
    <property type="entry name" value="Citrate_synthase_AS"/>
</dbReference>
<dbReference type="GO" id="GO:0005975">
    <property type="term" value="P:carbohydrate metabolic process"/>
    <property type="evidence" value="ECO:0007669"/>
    <property type="project" value="TreeGrafter"/>
</dbReference>
<dbReference type="AlphaFoldDB" id="A0A081BAD5"/>
<accession>A0A081BAD5</accession>
<dbReference type="Gene3D" id="1.10.230.10">
    <property type="entry name" value="Cytochrome P450-Terp, domain 2"/>
    <property type="match status" value="1"/>
</dbReference>
<dbReference type="STRING" id="1333998.M2A_1502"/>
<dbReference type="CDD" id="cd06102">
    <property type="entry name" value="citrate_synt_like_2"/>
    <property type="match status" value="1"/>
</dbReference>
<evidence type="ECO:0000256" key="1">
    <source>
        <dbReference type="ARBA" id="ARBA00004751"/>
    </source>
</evidence>
<feature type="domain" description="Helix-turn-helix" evidence="6">
    <location>
        <begin position="12"/>
        <end position="63"/>
    </location>
</feature>
<dbReference type="PANTHER" id="PTHR11739:SF4">
    <property type="entry name" value="CITRATE SYNTHASE, PEROXISOMAL"/>
    <property type="match status" value="1"/>
</dbReference>
<dbReference type="GO" id="GO:0005829">
    <property type="term" value="C:cytosol"/>
    <property type="evidence" value="ECO:0007669"/>
    <property type="project" value="TreeGrafter"/>
</dbReference>
<dbReference type="PROSITE" id="PS00480">
    <property type="entry name" value="CITRATE_SYNTHASE"/>
    <property type="match status" value="1"/>
</dbReference>
<evidence type="ECO:0000256" key="4">
    <source>
        <dbReference type="ARBA" id="ARBA00022679"/>
    </source>
</evidence>
<dbReference type="EMBL" id="BBIO01000006">
    <property type="protein sequence ID" value="GAK45003.1"/>
    <property type="molecule type" value="Genomic_DNA"/>
</dbReference>
<dbReference type="Gene3D" id="1.10.1660.10">
    <property type="match status" value="1"/>
</dbReference>
<gene>
    <name evidence="7" type="ORF">M2A_1502</name>
</gene>
<dbReference type="SUPFAM" id="SSF48256">
    <property type="entry name" value="Citrate synthase"/>
    <property type="match status" value="1"/>
</dbReference>
<dbReference type="PRINTS" id="PR00143">
    <property type="entry name" value="CITRTSNTHASE"/>
</dbReference>
<comment type="caution">
    <text evidence="7">The sequence shown here is derived from an EMBL/GenBank/DDBJ whole genome shotgun (WGS) entry which is preliminary data.</text>
</comment>
<dbReference type="InterPro" id="IPR016143">
    <property type="entry name" value="Citrate_synth-like_sm_a-sub"/>
</dbReference>
<dbReference type="GO" id="GO:0006099">
    <property type="term" value="P:tricarboxylic acid cycle"/>
    <property type="evidence" value="ECO:0007669"/>
    <property type="project" value="UniProtKB-UniPathway"/>
</dbReference>
<dbReference type="PANTHER" id="PTHR11739">
    <property type="entry name" value="CITRATE SYNTHASE"/>
    <property type="match status" value="1"/>
</dbReference>
<dbReference type="InterPro" id="IPR036969">
    <property type="entry name" value="Citrate_synthase_sf"/>
</dbReference>
<dbReference type="Pfam" id="PF12728">
    <property type="entry name" value="HTH_17"/>
    <property type="match status" value="1"/>
</dbReference>
<sequence length="408" mass="43362">MSADSSEDSVLYLSAREAAAELGVSPATLYAYVSRGMIRSEPVPGARAKRYRAEDVRALAERRAPPGKAEKRPRHVTAFSAAQPVLASDISLIAEGGLYYRGVDAGELARHASLESAAGLLWQTADYDAFAKDNLPPQVPVLKLLADEAKDAHPIDRCMAVLALAGAADEGAYNRTDQGLALAAARITRLMAALVSGGPLSARPIHDQFGDAWGLDEKGRALVRMALVLLADHELNASTFTLRCAVSTGASLYDGTIAALAALKGPLHGGASARAALQLQKLMKSGEVLSEIREQAAAGERFAGFGHTIYRGWDPRAKVLLEAVEEKLGETFFTREVPAYVQKAVGVAPNIDYGLAILTHLLKLPALAGIGLFAVGRSIGWAAHAREQMRERTLIRPRALYTGPAPKG</sequence>
<protein>
    <recommendedName>
        <fullName evidence="3">citrate synthase (unknown stereospecificity)</fullName>
        <ecNumber evidence="3">2.3.3.16</ecNumber>
    </recommendedName>
</protein>
<name>A0A081BAD5_9HYPH</name>
<evidence type="ECO:0000313" key="8">
    <source>
        <dbReference type="Proteomes" id="UP000028702"/>
    </source>
</evidence>
<evidence type="ECO:0000256" key="5">
    <source>
        <dbReference type="RuleBase" id="RU003406"/>
    </source>
</evidence>
<dbReference type="eggNOG" id="COG0372">
    <property type="taxonomic scope" value="Bacteria"/>
</dbReference>
<dbReference type="UniPathway" id="UPA00223">
    <property type="reaction ID" value="UER00717"/>
</dbReference>
<dbReference type="SUPFAM" id="SSF46955">
    <property type="entry name" value="Putative DNA-binding domain"/>
    <property type="match status" value="1"/>
</dbReference>
<proteinExistence type="inferred from homology"/>
<reference evidence="7 8" key="1">
    <citation type="submission" date="2014-07" db="EMBL/GenBank/DDBJ databases">
        <title>Tepidicaulis marinum gen. nov., sp. nov., a novel marine bacterium denitrifying nitrate to nitrous oxide strictly under microaerobic conditions.</title>
        <authorList>
            <person name="Takeuchi M."/>
            <person name="Yamagishi T."/>
            <person name="Kamagata Y."/>
            <person name="Oshima K."/>
            <person name="Hattori M."/>
            <person name="Katayama T."/>
            <person name="Hanada S."/>
            <person name="Tamaki H."/>
            <person name="Marumo K."/>
            <person name="Maeda H."/>
            <person name="Nedachi M."/>
            <person name="Iwasaki W."/>
            <person name="Suwa Y."/>
            <person name="Sakata S."/>
        </authorList>
    </citation>
    <scope>NUCLEOTIDE SEQUENCE [LARGE SCALE GENOMIC DNA]</scope>
    <source>
        <strain evidence="7 8">MA2</strain>
    </source>
</reference>
<dbReference type="InterPro" id="IPR009061">
    <property type="entry name" value="DNA-bd_dom_put_sf"/>
</dbReference>
<keyword evidence="4 5" id="KW-0808">Transferase</keyword>
<dbReference type="GO" id="GO:0036440">
    <property type="term" value="F:citrate synthase activity"/>
    <property type="evidence" value="ECO:0007669"/>
    <property type="project" value="UniProtKB-EC"/>
</dbReference>
<dbReference type="InterPro" id="IPR016142">
    <property type="entry name" value="Citrate_synth-like_lrg_a-sub"/>
</dbReference>
<keyword evidence="8" id="KW-1185">Reference proteome</keyword>
<evidence type="ECO:0000256" key="3">
    <source>
        <dbReference type="ARBA" id="ARBA00012972"/>
    </source>
</evidence>
<dbReference type="Gene3D" id="1.10.580.10">
    <property type="entry name" value="Citrate Synthase, domain 1"/>
    <property type="match status" value="2"/>
</dbReference>
<dbReference type="InterPro" id="IPR041657">
    <property type="entry name" value="HTH_17"/>
</dbReference>